<keyword evidence="4" id="KW-1185">Reference proteome</keyword>
<dbReference type="PANTHER" id="PTHR43155:SF2">
    <property type="entry name" value="CYCLIC DI-GMP PHOSPHODIESTERASE PA4108"/>
    <property type="match status" value="1"/>
</dbReference>
<keyword evidence="3" id="KW-0378">Hydrolase</keyword>
<dbReference type="PANTHER" id="PTHR43155">
    <property type="entry name" value="CYCLIC DI-GMP PHOSPHODIESTERASE PA4108-RELATED"/>
    <property type="match status" value="1"/>
</dbReference>
<dbReference type="Pfam" id="PF13487">
    <property type="entry name" value="HD_5"/>
    <property type="match status" value="1"/>
</dbReference>
<sequence length="538" mass="57848">MHDPTDTSSRELANQLSTQFGSPFDAWQAAPEGWACGDDPRGTASAELAAWFDSLAASGAKEPSTTRLADGLWVACPVGGGRVVAGVVALTPEQMAGRLAAAAVEHGESKQQVVELRELSDDYANKLADSFEELAFFRRLASHVEFCDATRRLEEVAEGVLPSMRRVAGLEGIALVLADEHAPGQVGAITLHNGDTAADDDAWAEAVRAVFARQSGVAVINLNAQHATHDIDFELPGVRNFVLTPISKDGHRYGWLLGVNKIAAAVAGHSSDALGHDEIGSTEASLLEAATVLLATHAANVRLVSEKEDLVVDAIHTLVGVIEAKDAYTCGHSDRVALFAQRIAQELGLPAAKCHEIYLTGLLHDVGKVGVSDDVLLKPGQLTDEELDQIKRHPECGWRLLQRLKPFRNFLDGVLYHHESLDGSGYPEGLAGDDIPLPARVIAVADAWDAMTSDRPYRAGMPWEKAEGILRNGAGRQWDPKVVQAFFSAADDVHNITRTWQDHLRQLLNPDADEPQTRPAPIDASELLTHAVAVDLGL</sequence>
<dbReference type="Gene3D" id="1.10.3210.10">
    <property type="entry name" value="Hypothetical protein af1432"/>
    <property type="match status" value="1"/>
</dbReference>
<reference evidence="3 4" key="1">
    <citation type="submission" date="2019-02" db="EMBL/GenBank/DDBJ databases">
        <title>Deep-cultivation of Planctomycetes and their phenomic and genomic characterization uncovers novel biology.</title>
        <authorList>
            <person name="Wiegand S."/>
            <person name="Jogler M."/>
            <person name="Boedeker C."/>
            <person name="Pinto D."/>
            <person name="Vollmers J."/>
            <person name="Rivas-Marin E."/>
            <person name="Kohn T."/>
            <person name="Peeters S.H."/>
            <person name="Heuer A."/>
            <person name="Rast P."/>
            <person name="Oberbeckmann S."/>
            <person name="Bunk B."/>
            <person name="Jeske O."/>
            <person name="Meyerdierks A."/>
            <person name="Storesund J.E."/>
            <person name="Kallscheuer N."/>
            <person name="Luecker S."/>
            <person name="Lage O.M."/>
            <person name="Pohl T."/>
            <person name="Merkel B.J."/>
            <person name="Hornburger P."/>
            <person name="Mueller R.-W."/>
            <person name="Bruemmer F."/>
            <person name="Labrenz M."/>
            <person name="Spormann A.M."/>
            <person name="Op Den Camp H."/>
            <person name="Overmann J."/>
            <person name="Amann R."/>
            <person name="Jetten M.S.M."/>
            <person name="Mascher T."/>
            <person name="Medema M.H."/>
            <person name="Devos D.P."/>
            <person name="Kaster A.-K."/>
            <person name="Ovreas L."/>
            <person name="Rohde M."/>
            <person name="Galperin M.Y."/>
            <person name="Jogler C."/>
        </authorList>
    </citation>
    <scope>NUCLEOTIDE SEQUENCE [LARGE SCALE GENOMIC DNA]</scope>
    <source>
        <strain evidence="3 4">Pla123a</strain>
    </source>
</reference>
<evidence type="ECO:0000313" key="4">
    <source>
        <dbReference type="Proteomes" id="UP000318478"/>
    </source>
</evidence>
<dbReference type="SUPFAM" id="SSF109604">
    <property type="entry name" value="HD-domain/PDEase-like"/>
    <property type="match status" value="1"/>
</dbReference>
<dbReference type="CDD" id="cd00077">
    <property type="entry name" value="HDc"/>
    <property type="match status" value="1"/>
</dbReference>
<dbReference type="InterPro" id="IPR003607">
    <property type="entry name" value="HD/PDEase_dom"/>
</dbReference>
<feature type="domain" description="HD-GYP" evidence="2">
    <location>
        <begin position="307"/>
        <end position="502"/>
    </location>
</feature>
<feature type="domain" description="HD" evidence="1">
    <location>
        <begin position="329"/>
        <end position="451"/>
    </location>
</feature>
<evidence type="ECO:0000313" key="3">
    <source>
        <dbReference type="EMBL" id="TWT76136.1"/>
    </source>
</evidence>
<dbReference type="PROSITE" id="PS51831">
    <property type="entry name" value="HD"/>
    <property type="match status" value="1"/>
</dbReference>
<dbReference type="SMART" id="SM00471">
    <property type="entry name" value="HDc"/>
    <property type="match status" value="1"/>
</dbReference>
<dbReference type="PROSITE" id="PS51832">
    <property type="entry name" value="HD_GYP"/>
    <property type="match status" value="1"/>
</dbReference>
<dbReference type="OrthoDB" id="9804747at2"/>
<protein>
    <submittedName>
        <fullName evidence="3">Cyclic di-GMP phosphodiesterase response regulator RpfG</fullName>
        <ecNumber evidence="3">3.1.4.52</ecNumber>
    </submittedName>
</protein>
<evidence type="ECO:0000259" key="2">
    <source>
        <dbReference type="PROSITE" id="PS51832"/>
    </source>
</evidence>
<gene>
    <name evidence="3" type="primary">rpfG_3</name>
    <name evidence="3" type="ORF">Pla123a_29250</name>
</gene>
<name>A0A5C5YMN9_9BACT</name>
<dbReference type="InterPro" id="IPR006674">
    <property type="entry name" value="HD_domain"/>
</dbReference>
<dbReference type="RefSeq" id="WP_146588120.1">
    <property type="nucleotide sequence ID" value="NZ_SJPO01000006.1"/>
</dbReference>
<dbReference type="EC" id="3.1.4.52" evidence="3"/>
<dbReference type="InterPro" id="IPR037522">
    <property type="entry name" value="HD_GYP_dom"/>
</dbReference>
<comment type="caution">
    <text evidence="3">The sequence shown here is derived from an EMBL/GenBank/DDBJ whole genome shotgun (WGS) entry which is preliminary data.</text>
</comment>
<dbReference type="GO" id="GO:0071111">
    <property type="term" value="F:cyclic-guanylate-specific phosphodiesterase activity"/>
    <property type="evidence" value="ECO:0007669"/>
    <property type="project" value="UniProtKB-EC"/>
</dbReference>
<evidence type="ECO:0000259" key="1">
    <source>
        <dbReference type="PROSITE" id="PS51831"/>
    </source>
</evidence>
<dbReference type="EMBL" id="SJPO01000006">
    <property type="protein sequence ID" value="TWT76136.1"/>
    <property type="molecule type" value="Genomic_DNA"/>
</dbReference>
<dbReference type="AlphaFoldDB" id="A0A5C5YMN9"/>
<accession>A0A5C5YMN9</accession>
<dbReference type="Proteomes" id="UP000318478">
    <property type="component" value="Unassembled WGS sequence"/>
</dbReference>
<proteinExistence type="predicted"/>
<organism evidence="3 4">
    <name type="scientific">Posidoniimonas polymericola</name>
    <dbReference type="NCBI Taxonomy" id="2528002"/>
    <lineage>
        <taxon>Bacteria</taxon>
        <taxon>Pseudomonadati</taxon>
        <taxon>Planctomycetota</taxon>
        <taxon>Planctomycetia</taxon>
        <taxon>Pirellulales</taxon>
        <taxon>Lacipirellulaceae</taxon>
        <taxon>Posidoniimonas</taxon>
    </lineage>
</organism>